<sequence length="89" mass="10334">MKIICRCEDITEEEIIEKIKEGYHTMDELKRVLRVTMGLCQGKGCRRHIARILSKELNIPIEKIKQPTYRPPTKPVPMKVCGAKNSNRK</sequence>
<dbReference type="AlphaFoldDB" id="A0A7C6ENX1"/>
<dbReference type="Pfam" id="PF04324">
    <property type="entry name" value="Fer2_BFD"/>
    <property type="match status" value="1"/>
</dbReference>
<reference evidence="3" key="1">
    <citation type="journal article" date="2020" name="mSystems">
        <title>Genome- and Community-Level Interaction Insights into Carbon Utilization and Element Cycling Functions of Hydrothermarchaeota in Hydrothermal Sediment.</title>
        <authorList>
            <person name="Zhou Z."/>
            <person name="Liu Y."/>
            <person name="Xu W."/>
            <person name="Pan J."/>
            <person name="Luo Z.H."/>
            <person name="Li M."/>
        </authorList>
    </citation>
    <scope>NUCLEOTIDE SEQUENCE [LARGE SCALE GENOMIC DNA]</scope>
    <source>
        <strain evidence="3">SpSt-783</strain>
    </source>
</reference>
<proteinExistence type="predicted"/>
<comment type="caution">
    <text evidence="3">The sequence shown here is derived from an EMBL/GenBank/DDBJ whole genome shotgun (WGS) entry which is preliminary data.</text>
</comment>
<protein>
    <submittedName>
        <fullName evidence="3">(2Fe-2S)-binding protein</fullName>
    </submittedName>
</protein>
<organism evidence="3">
    <name type="scientific">candidate division WOR-3 bacterium</name>
    <dbReference type="NCBI Taxonomy" id="2052148"/>
    <lineage>
        <taxon>Bacteria</taxon>
        <taxon>Bacteria division WOR-3</taxon>
    </lineage>
</organism>
<evidence type="ECO:0000259" key="2">
    <source>
        <dbReference type="Pfam" id="PF04324"/>
    </source>
</evidence>
<dbReference type="EMBL" id="DTHJ01000170">
    <property type="protein sequence ID" value="HHS63529.1"/>
    <property type="molecule type" value="Genomic_DNA"/>
</dbReference>
<feature type="region of interest" description="Disordered" evidence="1">
    <location>
        <begin position="66"/>
        <end position="89"/>
    </location>
</feature>
<evidence type="ECO:0000256" key="1">
    <source>
        <dbReference type="SAM" id="MobiDB-lite"/>
    </source>
</evidence>
<dbReference type="PANTHER" id="PTHR42720:SF1">
    <property type="entry name" value="GLYCEROL 3-PHOSPHATE OXIDASE"/>
    <property type="match status" value="1"/>
</dbReference>
<dbReference type="InterPro" id="IPR041854">
    <property type="entry name" value="BFD-like_2Fe2S-bd_dom_sf"/>
</dbReference>
<evidence type="ECO:0000313" key="3">
    <source>
        <dbReference type="EMBL" id="HHS63529.1"/>
    </source>
</evidence>
<dbReference type="Gene3D" id="1.10.10.1100">
    <property type="entry name" value="BFD-like [2Fe-2S]-binding domain"/>
    <property type="match status" value="1"/>
</dbReference>
<gene>
    <name evidence="3" type="ORF">ENV70_07990</name>
</gene>
<feature type="domain" description="BFD-like [2Fe-2S]-binding" evidence="2">
    <location>
        <begin position="3"/>
        <end position="54"/>
    </location>
</feature>
<dbReference type="InterPro" id="IPR007419">
    <property type="entry name" value="BFD-like_2Fe2S-bd_dom"/>
</dbReference>
<dbReference type="PANTHER" id="PTHR42720">
    <property type="entry name" value="GLYCEROL-3-PHOSPHATE DEHYDROGENASE"/>
    <property type="match status" value="1"/>
</dbReference>
<dbReference type="InterPro" id="IPR052745">
    <property type="entry name" value="G3P_Oxidase/Oxidoreductase"/>
</dbReference>
<name>A0A7C6ENX1_UNCW3</name>
<accession>A0A7C6ENX1</accession>